<dbReference type="Gene3D" id="3.30.457.10">
    <property type="entry name" value="Copper amine oxidase-like, N-terminal domain"/>
    <property type="match status" value="1"/>
</dbReference>
<dbReference type="EMBL" id="AEDD01000004">
    <property type="protein sequence ID" value="EFM11374.1"/>
    <property type="molecule type" value="Genomic_DNA"/>
</dbReference>
<gene>
    <name evidence="3" type="ORF">PaecuDRAFT_1820</name>
</gene>
<name>E0I869_9BACL</name>
<dbReference type="InterPro" id="IPR012854">
    <property type="entry name" value="Cu_amine_oxidase-like_N"/>
</dbReference>
<organism evidence="3 4">
    <name type="scientific">Paenibacillus curdlanolyticus YK9</name>
    <dbReference type="NCBI Taxonomy" id="717606"/>
    <lineage>
        <taxon>Bacteria</taxon>
        <taxon>Bacillati</taxon>
        <taxon>Bacillota</taxon>
        <taxon>Bacilli</taxon>
        <taxon>Bacillales</taxon>
        <taxon>Paenibacillaceae</taxon>
        <taxon>Paenibacillus</taxon>
    </lineage>
</organism>
<dbReference type="SMART" id="SM00248">
    <property type="entry name" value="ANK"/>
    <property type="match status" value="2"/>
</dbReference>
<dbReference type="STRING" id="717606.PaecuDRAFT_1820"/>
<feature type="repeat" description="ANK" evidence="1">
    <location>
        <begin position="212"/>
        <end position="244"/>
    </location>
</feature>
<evidence type="ECO:0000256" key="1">
    <source>
        <dbReference type="PROSITE-ProRule" id="PRU00023"/>
    </source>
</evidence>
<dbReference type="SUPFAM" id="SSF48403">
    <property type="entry name" value="Ankyrin repeat"/>
    <property type="match status" value="1"/>
</dbReference>
<dbReference type="InterPro" id="IPR036770">
    <property type="entry name" value="Ankyrin_rpt-contain_sf"/>
</dbReference>
<evidence type="ECO:0000313" key="3">
    <source>
        <dbReference type="EMBL" id="EFM11374.1"/>
    </source>
</evidence>
<keyword evidence="4" id="KW-1185">Reference proteome</keyword>
<dbReference type="InterPro" id="IPR002110">
    <property type="entry name" value="Ankyrin_rpt"/>
</dbReference>
<dbReference type="InterPro" id="IPR036582">
    <property type="entry name" value="Mao_N_sf"/>
</dbReference>
<feature type="domain" description="Copper amine oxidase-like N-terminal" evidence="2">
    <location>
        <begin position="35"/>
        <end position="133"/>
    </location>
</feature>
<protein>
    <submittedName>
        <fullName evidence="3">Copper amine oxidase domain protein</fullName>
    </submittedName>
</protein>
<accession>E0I869</accession>
<dbReference type="OrthoDB" id="2612926at2"/>
<dbReference type="RefSeq" id="WP_006037831.1">
    <property type="nucleotide sequence ID" value="NZ_AEDD01000004.1"/>
</dbReference>
<dbReference type="AlphaFoldDB" id="E0I869"/>
<dbReference type="PROSITE" id="PS50297">
    <property type="entry name" value="ANK_REP_REGION"/>
    <property type="match status" value="1"/>
</dbReference>
<dbReference type="Proteomes" id="UP000005387">
    <property type="component" value="Unassembled WGS sequence"/>
</dbReference>
<proteinExistence type="predicted"/>
<reference evidence="3 4" key="1">
    <citation type="submission" date="2010-07" db="EMBL/GenBank/DDBJ databases">
        <title>The draft genome of Paenibacillus curdlanolyticus YK9.</title>
        <authorList>
            <consortium name="US DOE Joint Genome Institute (JGI-PGF)"/>
            <person name="Lucas S."/>
            <person name="Copeland A."/>
            <person name="Lapidus A."/>
            <person name="Cheng J.-F."/>
            <person name="Bruce D."/>
            <person name="Goodwin L."/>
            <person name="Pitluck S."/>
            <person name="Land M.L."/>
            <person name="Hauser L."/>
            <person name="Chang Y.-J."/>
            <person name="Jeffries C."/>
            <person name="Anderson I.J."/>
            <person name="Johnson E."/>
            <person name="Loganathan U."/>
            <person name="Mulhopadhyay B."/>
            <person name="Kyrpides N."/>
            <person name="Woyke T.J."/>
        </authorList>
    </citation>
    <scope>NUCLEOTIDE SEQUENCE [LARGE SCALE GENOMIC DNA]</scope>
    <source>
        <strain evidence="3 4">YK9</strain>
    </source>
</reference>
<evidence type="ECO:0000259" key="2">
    <source>
        <dbReference type="Pfam" id="PF07833"/>
    </source>
</evidence>
<dbReference type="Pfam" id="PF00023">
    <property type="entry name" value="Ank"/>
    <property type="match status" value="1"/>
</dbReference>
<dbReference type="eggNOG" id="COG3858">
    <property type="taxonomic scope" value="Bacteria"/>
</dbReference>
<keyword evidence="1" id="KW-0040">ANK repeat</keyword>
<dbReference type="SUPFAM" id="SSF55383">
    <property type="entry name" value="Copper amine oxidase, domain N"/>
    <property type="match status" value="2"/>
</dbReference>
<dbReference type="Pfam" id="PF07833">
    <property type="entry name" value="Cu_amine_oxidN1"/>
    <property type="match status" value="1"/>
</dbReference>
<dbReference type="PROSITE" id="PS50088">
    <property type="entry name" value="ANK_REPEAT"/>
    <property type="match status" value="1"/>
</dbReference>
<evidence type="ECO:0000313" key="4">
    <source>
        <dbReference type="Proteomes" id="UP000005387"/>
    </source>
</evidence>
<sequence length="294" mass="32778">MKRIMVILLLFIIVRPAVSVSVAADELKHPSYSIVIDNEELKLDEKPFLRAGTTMIPMRAIFERLGLHAVWNAQTKQITASNDERKLVLTVGSRDAAVNGVKTSMPLAPAVINNVTYVPLRFVSDASGGNVEFYDGYDVVWVLSAKQDQLFSAIMFEDLKEVERLLAIGADPTVPIGPAGPEWFVFANGSIPLYELFLKYGMDINYYSQEWHGSTLLTSAITAGRPDAVAFLLEKGADPELTERNGFTPLELARYWQKQIEDGYTNIIDESLTPTVEDYDAIIRMLEEEIAAKK</sequence>
<dbReference type="Gene3D" id="1.25.40.20">
    <property type="entry name" value="Ankyrin repeat-containing domain"/>
    <property type="match status" value="1"/>
</dbReference>